<feature type="transmembrane region" description="Helical" evidence="7">
    <location>
        <begin position="41"/>
        <end position="62"/>
    </location>
</feature>
<dbReference type="PANTHER" id="PTHR21666">
    <property type="entry name" value="PEPTIDASE-RELATED"/>
    <property type="match status" value="1"/>
</dbReference>
<dbReference type="EMBL" id="CP146275">
    <property type="protein sequence ID" value="WWT33527.1"/>
    <property type="molecule type" value="Genomic_DNA"/>
</dbReference>
<accession>A0ABZ2I157</accession>
<sequence length="659" mass="71279">MNAAQRNRHAALLKATGYEDSPALTVKSPEGALPQGREISFAWLAGTVLTGVTSFMLMAGALQVSFKGQDTFSTPFEALSISASQGATPAPTSLVGKTRRAKPVTQTHSDLEVIEASIREVVDGVARIRNQPFTTINATLATASTALSEDIPTYDPVALLARNEPLRANPSAELVSTDIYGADVEGELTVRTAALELTDPPHRAISDMSAAQFVRLSVEGAYTDAEGPLMAYAPPSTSLRELGIEIAPGTVEGVAENVTVMPKTRAAEDMGSLRTERVLTIREETPLAEAFMRNGFTTEMVAAVTRAMQNVYTQTDLPEGTRLRILFGASRGSQTLIPYRVSIYDDTTHRVTVALTDQGRYVTALEPPKIEFTEEDTEEVNVGNLPTIYRSIWETGRKHGLDDATIDRIAAMYAYDLDLTRRVSPGDSIEILLSGTVEEDNQDLLYVALTLSNTTRELFRFQTEDGVIDFYNPDGETGKQFLLRRPLEGGGTLRSRYGYRRHPIFGDYRLHTGTDLAARSGTPIYAGGDGIVEMAQWYSGYGRYVELRHANGYNTAYGHMSAIADGISPGARVTQGQVIGYVGSTGQSTGPHLHYEIKINGNTVDPLAVKLPRANSLPQQYQTEFASTVAQVRALVEQDGTPVTTPVTVAAAPATTTAN</sequence>
<evidence type="ECO:0000256" key="2">
    <source>
        <dbReference type="ARBA" id="ARBA00022670"/>
    </source>
</evidence>
<dbReference type="InterPro" id="IPR011055">
    <property type="entry name" value="Dup_hybrid_motif"/>
</dbReference>
<organism evidence="9 10">
    <name type="scientific">Pelagibacterium nitratireducens</name>
    <dbReference type="NCBI Taxonomy" id="1046114"/>
    <lineage>
        <taxon>Bacteria</taxon>
        <taxon>Pseudomonadati</taxon>
        <taxon>Pseudomonadota</taxon>
        <taxon>Alphaproteobacteria</taxon>
        <taxon>Hyphomicrobiales</taxon>
        <taxon>Devosiaceae</taxon>
        <taxon>Pelagibacterium</taxon>
    </lineage>
</organism>
<name>A0ABZ2I157_9HYPH</name>
<gene>
    <name evidence="9" type="ORF">V6617_03390</name>
</gene>
<keyword evidence="3" id="KW-0479">Metal-binding</keyword>
<comment type="cofactor">
    <cofactor evidence="1">
        <name>Zn(2+)</name>
        <dbReference type="ChEBI" id="CHEBI:29105"/>
    </cofactor>
</comment>
<evidence type="ECO:0000256" key="3">
    <source>
        <dbReference type="ARBA" id="ARBA00022723"/>
    </source>
</evidence>
<dbReference type="Gene3D" id="3.10.450.350">
    <property type="match status" value="1"/>
</dbReference>
<evidence type="ECO:0000313" key="10">
    <source>
        <dbReference type="Proteomes" id="UP001369958"/>
    </source>
</evidence>
<evidence type="ECO:0000256" key="6">
    <source>
        <dbReference type="ARBA" id="ARBA00023049"/>
    </source>
</evidence>
<evidence type="ECO:0000256" key="4">
    <source>
        <dbReference type="ARBA" id="ARBA00022801"/>
    </source>
</evidence>
<dbReference type="PANTHER" id="PTHR21666:SF288">
    <property type="entry name" value="CELL DIVISION PROTEIN YTFB"/>
    <property type="match status" value="1"/>
</dbReference>
<dbReference type="RefSeq" id="WP_338609105.1">
    <property type="nucleotide sequence ID" value="NZ_CP146275.1"/>
</dbReference>
<evidence type="ECO:0000256" key="7">
    <source>
        <dbReference type="SAM" id="Phobius"/>
    </source>
</evidence>
<keyword evidence="5" id="KW-0862">Zinc</keyword>
<proteinExistence type="predicted"/>
<keyword evidence="7" id="KW-0812">Transmembrane</keyword>
<keyword evidence="6" id="KW-0482">Metalloprotease</keyword>
<keyword evidence="7" id="KW-1133">Transmembrane helix</keyword>
<dbReference type="InterPro" id="IPR016047">
    <property type="entry name" value="M23ase_b-sheet_dom"/>
</dbReference>
<keyword evidence="10" id="KW-1185">Reference proteome</keyword>
<dbReference type="CDD" id="cd12797">
    <property type="entry name" value="M23_peptidase"/>
    <property type="match status" value="1"/>
</dbReference>
<dbReference type="GO" id="GO:0016787">
    <property type="term" value="F:hydrolase activity"/>
    <property type="evidence" value="ECO:0007669"/>
    <property type="project" value="UniProtKB-KW"/>
</dbReference>
<dbReference type="Gene3D" id="2.70.70.10">
    <property type="entry name" value="Glucose Permease (Domain IIA)"/>
    <property type="match status" value="1"/>
</dbReference>
<evidence type="ECO:0000256" key="1">
    <source>
        <dbReference type="ARBA" id="ARBA00001947"/>
    </source>
</evidence>
<dbReference type="Pfam" id="PF01551">
    <property type="entry name" value="Peptidase_M23"/>
    <property type="match status" value="1"/>
</dbReference>
<keyword evidence="4 9" id="KW-0378">Hydrolase</keyword>
<evidence type="ECO:0000259" key="8">
    <source>
        <dbReference type="Pfam" id="PF01551"/>
    </source>
</evidence>
<dbReference type="EC" id="3.4.24.-" evidence="9"/>
<feature type="domain" description="M23ase beta-sheet core" evidence="8">
    <location>
        <begin position="510"/>
        <end position="606"/>
    </location>
</feature>
<reference evidence="9 10" key="1">
    <citation type="submission" date="2024-02" db="EMBL/GenBank/DDBJ databases">
        <title>Complete genome sequence of Pelagibacterium nitratireducens ZH15.</title>
        <authorList>
            <person name="Zhao L.H."/>
        </authorList>
    </citation>
    <scope>NUCLEOTIDE SEQUENCE [LARGE SCALE GENOMIC DNA]</scope>
    <source>
        <strain evidence="9 10">ZH15</strain>
    </source>
</reference>
<evidence type="ECO:0000313" key="9">
    <source>
        <dbReference type="EMBL" id="WWT33527.1"/>
    </source>
</evidence>
<keyword evidence="2" id="KW-0645">Protease</keyword>
<dbReference type="Proteomes" id="UP001369958">
    <property type="component" value="Chromosome"/>
</dbReference>
<dbReference type="SUPFAM" id="SSF51261">
    <property type="entry name" value="Duplicated hybrid motif"/>
    <property type="match status" value="1"/>
</dbReference>
<evidence type="ECO:0000256" key="5">
    <source>
        <dbReference type="ARBA" id="ARBA00022833"/>
    </source>
</evidence>
<keyword evidence="7" id="KW-0472">Membrane</keyword>
<protein>
    <submittedName>
        <fullName evidence="9">M23 family metallopeptidase</fullName>
        <ecNumber evidence="9">3.4.24.-</ecNumber>
    </submittedName>
</protein>
<dbReference type="InterPro" id="IPR050570">
    <property type="entry name" value="Cell_wall_metabolism_enzyme"/>
</dbReference>